<keyword evidence="9" id="KW-0408">Iron</keyword>
<dbReference type="SUPFAM" id="SSF52141">
    <property type="entry name" value="Uracil-DNA glycosylase-like"/>
    <property type="match status" value="1"/>
</dbReference>
<name>A0A7V2SZJ2_LEUMU</name>
<evidence type="ECO:0000256" key="10">
    <source>
        <dbReference type="ARBA" id="ARBA00023014"/>
    </source>
</evidence>
<keyword evidence="10" id="KW-0411">Iron-sulfur</keyword>
<keyword evidence="8" id="KW-0378">Hydrolase</keyword>
<gene>
    <name evidence="13" type="ORF">ENJ51_04180</name>
</gene>
<dbReference type="PANTHER" id="PTHR33693">
    <property type="entry name" value="TYPE-5 URACIL-DNA GLYCOSYLASE"/>
    <property type="match status" value="1"/>
</dbReference>
<keyword evidence="6" id="KW-0479">Metal-binding</keyword>
<keyword evidence="7" id="KW-0227">DNA damage</keyword>
<evidence type="ECO:0000256" key="11">
    <source>
        <dbReference type="ARBA" id="ARBA00023204"/>
    </source>
</evidence>
<evidence type="ECO:0000256" key="1">
    <source>
        <dbReference type="ARBA" id="ARBA00001400"/>
    </source>
</evidence>
<dbReference type="InterPro" id="IPR005273">
    <property type="entry name" value="Ura-DNA_glyco_family4"/>
</dbReference>
<keyword evidence="11" id="KW-0234">DNA repair</keyword>
<evidence type="ECO:0000256" key="6">
    <source>
        <dbReference type="ARBA" id="ARBA00022723"/>
    </source>
</evidence>
<dbReference type="InterPro" id="IPR051536">
    <property type="entry name" value="UDG_Type-4/5"/>
</dbReference>
<reference evidence="13" key="1">
    <citation type="journal article" date="2020" name="mSystems">
        <title>Genome- and Community-Level Interaction Insights into Carbon Utilization and Element Cycling Functions of Hydrothermarchaeota in Hydrothermal Sediment.</title>
        <authorList>
            <person name="Zhou Z."/>
            <person name="Liu Y."/>
            <person name="Xu W."/>
            <person name="Pan J."/>
            <person name="Luo Z.H."/>
            <person name="Li M."/>
        </authorList>
    </citation>
    <scope>NUCLEOTIDE SEQUENCE [LARGE SCALE GENOMIC DNA]</scope>
    <source>
        <strain evidence="13">HyVt-493</strain>
    </source>
</reference>
<dbReference type="AlphaFoldDB" id="A0A7V2SZJ2"/>
<evidence type="ECO:0000256" key="2">
    <source>
        <dbReference type="ARBA" id="ARBA00006521"/>
    </source>
</evidence>
<dbReference type="EMBL" id="DRMS01000165">
    <property type="protein sequence ID" value="HFC91990.1"/>
    <property type="molecule type" value="Genomic_DNA"/>
</dbReference>
<dbReference type="EC" id="3.2.2.27" evidence="3"/>
<comment type="caution">
    <text evidence="13">The sequence shown here is derived from an EMBL/GenBank/DDBJ whole genome shotgun (WGS) entry which is preliminary data.</text>
</comment>
<evidence type="ECO:0000256" key="3">
    <source>
        <dbReference type="ARBA" id="ARBA00012030"/>
    </source>
</evidence>
<evidence type="ECO:0000259" key="12">
    <source>
        <dbReference type="SMART" id="SM00986"/>
    </source>
</evidence>
<evidence type="ECO:0000256" key="4">
    <source>
        <dbReference type="ARBA" id="ARBA00019403"/>
    </source>
</evidence>
<dbReference type="InterPro" id="IPR005122">
    <property type="entry name" value="Uracil-DNA_glycosylase-like"/>
</dbReference>
<dbReference type="GO" id="GO:0006281">
    <property type="term" value="P:DNA repair"/>
    <property type="evidence" value="ECO:0007669"/>
    <property type="project" value="UniProtKB-KW"/>
</dbReference>
<dbReference type="SMART" id="SM00986">
    <property type="entry name" value="UDG"/>
    <property type="match status" value="1"/>
</dbReference>
<dbReference type="Proteomes" id="UP000885750">
    <property type="component" value="Unassembled WGS sequence"/>
</dbReference>
<dbReference type="GO" id="GO:0051539">
    <property type="term" value="F:4 iron, 4 sulfur cluster binding"/>
    <property type="evidence" value="ECO:0007669"/>
    <property type="project" value="UniProtKB-KW"/>
</dbReference>
<comment type="similarity">
    <text evidence="2">Belongs to the uracil-DNA glycosylase (UDG) superfamily. Type 4 (UDGa) family.</text>
</comment>
<comment type="catalytic activity">
    <reaction evidence="1">
        <text>Hydrolyzes single-stranded DNA or mismatched double-stranded DNA and polynucleotides, releasing free uracil.</text>
        <dbReference type="EC" id="3.2.2.27"/>
    </reaction>
</comment>
<evidence type="ECO:0000256" key="5">
    <source>
        <dbReference type="ARBA" id="ARBA00022485"/>
    </source>
</evidence>
<dbReference type="PANTHER" id="PTHR33693:SF1">
    <property type="entry name" value="TYPE-4 URACIL-DNA GLYCOSYLASE"/>
    <property type="match status" value="1"/>
</dbReference>
<dbReference type="CDD" id="cd10030">
    <property type="entry name" value="UDG-F4_TTUDGA_SPO1dp_like"/>
    <property type="match status" value="1"/>
</dbReference>
<dbReference type="SMART" id="SM00987">
    <property type="entry name" value="UreE_C"/>
    <property type="match status" value="1"/>
</dbReference>
<dbReference type="InterPro" id="IPR036895">
    <property type="entry name" value="Uracil-DNA_glycosylase-like_sf"/>
</dbReference>
<dbReference type="GO" id="GO:0046872">
    <property type="term" value="F:metal ion binding"/>
    <property type="evidence" value="ECO:0007669"/>
    <property type="project" value="UniProtKB-KW"/>
</dbReference>
<evidence type="ECO:0000256" key="7">
    <source>
        <dbReference type="ARBA" id="ARBA00022763"/>
    </source>
</evidence>
<dbReference type="NCBIfam" id="TIGR00758">
    <property type="entry name" value="UDG_fam4"/>
    <property type="match status" value="1"/>
</dbReference>
<feature type="domain" description="Uracil-DNA glycosylase-like" evidence="12">
    <location>
        <begin position="135"/>
        <end position="283"/>
    </location>
</feature>
<protein>
    <recommendedName>
        <fullName evidence="4">Type-4 uracil-DNA glycosylase</fullName>
        <ecNumber evidence="3">3.2.2.27</ecNumber>
    </recommendedName>
</protein>
<dbReference type="GO" id="GO:0004844">
    <property type="term" value="F:uracil DNA N-glycosylase activity"/>
    <property type="evidence" value="ECO:0007669"/>
    <property type="project" value="UniProtKB-EC"/>
</dbReference>
<evidence type="ECO:0000313" key="13">
    <source>
        <dbReference type="EMBL" id="HFC91990.1"/>
    </source>
</evidence>
<evidence type="ECO:0000256" key="8">
    <source>
        <dbReference type="ARBA" id="ARBA00022801"/>
    </source>
</evidence>
<organism evidence="13">
    <name type="scientific">Leucothrix mucor</name>
    <dbReference type="NCBI Taxonomy" id="45248"/>
    <lineage>
        <taxon>Bacteria</taxon>
        <taxon>Pseudomonadati</taxon>
        <taxon>Pseudomonadota</taxon>
        <taxon>Gammaproteobacteria</taxon>
        <taxon>Thiotrichales</taxon>
        <taxon>Thiotrichaceae</taxon>
        <taxon>Leucothrix</taxon>
    </lineage>
</organism>
<evidence type="ECO:0000256" key="9">
    <source>
        <dbReference type="ARBA" id="ARBA00023004"/>
    </source>
</evidence>
<dbReference type="Pfam" id="PF03167">
    <property type="entry name" value="UDG"/>
    <property type="match status" value="1"/>
</dbReference>
<sequence>MGIPVWVSRDTVDPAIFDAKALKNVVKNVVKNIPQQKNSVQSIPSIQIPTQNNPIYHQPQTPTAFSTENLFNEIDQATSQVRQPQSASSIADSLQAKIETTKLTDCSNFDWQQLYQAVTECQQCELYNKRTQVVFGEGAQNPAWMIIGDAPKEEEDTQGKPFMDRSGVLLDNMLTAIGLDRPAVYLANTLKCRPPNNRDPKKVESKACYGYLKRQIELVNPALILIVGRIAAQHLLQTKEPLAQLRGRRHTMAAFNIPVVVTYHPAYLLRQPRDKYKSWQDLKLAQSILAEVSGN</sequence>
<accession>A0A7V2SZJ2</accession>
<proteinExistence type="inferred from homology"/>
<keyword evidence="5" id="KW-0004">4Fe-4S</keyword>
<dbReference type="Gene3D" id="3.40.470.10">
    <property type="entry name" value="Uracil-DNA glycosylase-like domain"/>
    <property type="match status" value="1"/>
</dbReference>